<reference evidence="7 8" key="1">
    <citation type="journal article" date="2016" name="Nat. Commun.">
        <title>Thousands of microbial genomes shed light on interconnected biogeochemical processes in an aquifer system.</title>
        <authorList>
            <person name="Anantharaman K."/>
            <person name="Brown C.T."/>
            <person name="Hug L.A."/>
            <person name="Sharon I."/>
            <person name="Castelle C.J."/>
            <person name="Probst A.J."/>
            <person name="Thomas B.C."/>
            <person name="Singh A."/>
            <person name="Wilkins M.J."/>
            <person name="Karaoz U."/>
            <person name="Brodie E.L."/>
            <person name="Williams K.H."/>
            <person name="Hubbard S.S."/>
            <person name="Banfield J.F."/>
        </authorList>
    </citation>
    <scope>NUCLEOTIDE SEQUENCE [LARGE SCALE GENOMIC DNA]</scope>
</reference>
<keyword evidence="3" id="KW-0227">DNA damage</keyword>
<evidence type="ECO:0008006" key="9">
    <source>
        <dbReference type="Google" id="ProtNLM"/>
    </source>
</evidence>
<dbReference type="Pfam" id="PF03852">
    <property type="entry name" value="Vsr"/>
    <property type="match status" value="1"/>
</dbReference>
<organism evidence="7 8">
    <name type="scientific">Candidatus Buchananbacteria bacterium RIFCSPLOWO2_01_FULL_39_33</name>
    <dbReference type="NCBI Taxonomy" id="1797543"/>
    <lineage>
        <taxon>Bacteria</taxon>
        <taxon>Candidatus Buchananiibacteriota</taxon>
    </lineage>
</organism>
<gene>
    <name evidence="7" type="ORF">A3A02_01150</name>
</gene>
<keyword evidence="2" id="KW-0255">Endonuclease</keyword>
<evidence type="ECO:0000313" key="8">
    <source>
        <dbReference type="Proteomes" id="UP000177376"/>
    </source>
</evidence>
<keyword evidence="1" id="KW-0540">Nuclease</keyword>
<evidence type="ECO:0000256" key="1">
    <source>
        <dbReference type="ARBA" id="ARBA00022722"/>
    </source>
</evidence>
<keyword evidence="4" id="KW-0378">Hydrolase</keyword>
<dbReference type="GO" id="GO:0016787">
    <property type="term" value="F:hydrolase activity"/>
    <property type="evidence" value="ECO:0007669"/>
    <property type="project" value="UniProtKB-KW"/>
</dbReference>
<dbReference type="GO" id="GO:0004519">
    <property type="term" value="F:endonuclease activity"/>
    <property type="evidence" value="ECO:0007669"/>
    <property type="project" value="UniProtKB-KW"/>
</dbReference>
<dbReference type="SUPFAM" id="SSF52980">
    <property type="entry name" value="Restriction endonuclease-like"/>
    <property type="match status" value="1"/>
</dbReference>
<dbReference type="Proteomes" id="UP000177376">
    <property type="component" value="Unassembled WGS sequence"/>
</dbReference>
<dbReference type="Gene3D" id="3.40.960.10">
    <property type="entry name" value="VSR Endonuclease"/>
    <property type="match status" value="1"/>
</dbReference>
<dbReference type="CDD" id="cd00221">
    <property type="entry name" value="Vsr"/>
    <property type="match status" value="1"/>
</dbReference>
<evidence type="ECO:0000256" key="6">
    <source>
        <dbReference type="ARBA" id="ARBA00029466"/>
    </source>
</evidence>
<evidence type="ECO:0000256" key="5">
    <source>
        <dbReference type="ARBA" id="ARBA00023204"/>
    </source>
</evidence>
<dbReference type="EMBL" id="MHIM01000041">
    <property type="protein sequence ID" value="OGY51231.1"/>
    <property type="molecule type" value="Genomic_DNA"/>
</dbReference>
<dbReference type="NCBIfam" id="TIGR00632">
    <property type="entry name" value="vsr"/>
    <property type="match status" value="1"/>
</dbReference>
<dbReference type="InterPro" id="IPR011335">
    <property type="entry name" value="Restrct_endonuc-II-like"/>
</dbReference>
<evidence type="ECO:0000313" key="7">
    <source>
        <dbReference type="EMBL" id="OGY51231.1"/>
    </source>
</evidence>
<evidence type="ECO:0000256" key="4">
    <source>
        <dbReference type="ARBA" id="ARBA00022801"/>
    </source>
</evidence>
<comment type="similarity">
    <text evidence="6">Belongs to the Vsr family.</text>
</comment>
<dbReference type="AlphaFoldDB" id="A0A1G1YG49"/>
<name>A0A1G1YG49_9BACT</name>
<proteinExistence type="inferred from homology"/>
<evidence type="ECO:0000256" key="3">
    <source>
        <dbReference type="ARBA" id="ARBA00022763"/>
    </source>
</evidence>
<dbReference type="GO" id="GO:0006298">
    <property type="term" value="P:mismatch repair"/>
    <property type="evidence" value="ECO:0007669"/>
    <property type="project" value="InterPro"/>
</dbReference>
<evidence type="ECO:0000256" key="2">
    <source>
        <dbReference type="ARBA" id="ARBA00022759"/>
    </source>
</evidence>
<dbReference type="InterPro" id="IPR004603">
    <property type="entry name" value="DNA_mismatch_endonuc_vsr"/>
</dbReference>
<comment type="caution">
    <text evidence="7">The sequence shown here is derived from an EMBL/GenBank/DDBJ whole genome shotgun (WGS) entry which is preliminary data.</text>
</comment>
<protein>
    <recommendedName>
        <fullName evidence="9">Very short patch repair endonuclease</fullName>
    </recommendedName>
</protein>
<sequence>MADNLTTEQRTKCMSNIRSKWTDQEKKIHSYLKANKIKHQMHPALSGSPDLLLKNTNTAIFLHGCFWHKCPKCYKEPKSNKEYWLPKIENNVKRDRKNVKLLKSEGFLILKVWEHQIKKDFDKVLRKLVKNGI</sequence>
<keyword evidence="5" id="KW-0234">DNA repair</keyword>
<accession>A0A1G1YG49</accession>